<dbReference type="EC" id="2.1.1.72" evidence="1"/>
<dbReference type="Pfam" id="PF20466">
    <property type="entry name" value="MmeI_TRD"/>
    <property type="match status" value="1"/>
</dbReference>
<dbReference type="GO" id="GO:0006304">
    <property type="term" value="P:DNA modification"/>
    <property type="evidence" value="ECO:0007669"/>
    <property type="project" value="InterPro"/>
</dbReference>
<dbReference type="Pfam" id="PF07669">
    <property type="entry name" value="Eco57I"/>
    <property type="match status" value="1"/>
</dbReference>
<dbReference type="GO" id="GO:0009007">
    <property type="term" value="F:site-specific DNA-methyltransferase (adenine-specific) activity"/>
    <property type="evidence" value="ECO:0007669"/>
    <property type="project" value="UniProtKB-EC"/>
</dbReference>
<keyword evidence="4" id="KW-0949">S-adenosyl-L-methionine</keyword>
<evidence type="ECO:0000313" key="9">
    <source>
        <dbReference type="Proteomes" id="UP000441772"/>
    </source>
</evidence>
<evidence type="ECO:0000313" key="8">
    <source>
        <dbReference type="EMBL" id="KAB7790041.1"/>
    </source>
</evidence>
<dbReference type="RefSeq" id="WP_226836096.1">
    <property type="nucleotide sequence ID" value="NZ_JBHSKZ010000026.1"/>
</dbReference>
<evidence type="ECO:0000259" key="6">
    <source>
        <dbReference type="Pfam" id="PF07669"/>
    </source>
</evidence>
<gene>
    <name evidence="8" type="ORF">F7D09_1461</name>
</gene>
<dbReference type="EMBL" id="WBVT01000023">
    <property type="protein sequence ID" value="KAB7790041.1"/>
    <property type="molecule type" value="Genomic_DNA"/>
</dbReference>
<comment type="caution">
    <text evidence="8">The sequence shown here is derived from an EMBL/GenBank/DDBJ whole genome shotgun (WGS) entry which is preliminary data.</text>
</comment>
<dbReference type="PANTHER" id="PTHR33841:SF1">
    <property type="entry name" value="DNA METHYLTRANSFERASE A"/>
    <property type="match status" value="1"/>
</dbReference>
<comment type="catalytic activity">
    <reaction evidence="5">
        <text>a 2'-deoxyadenosine in DNA + S-adenosyl-L-methionine = an N(6)-methyl-2'-deoxyadenosine in DNA + S-adenosyl-L-homocysteine + H(+)</text>
        <dbReference type="Rhea" id="RHEA:15197"/>
        <dbReference type="Rhea" id="RHEA-COMP:12418"/>
        <dbReference type="Rhea" id="RHEA-COMP:12419"/>
        <dbReference type="ChEBI" id="CHEBI:15378"/>
        <dbReference type="ChEBI" id="CHEBI:57856"/>
        <dbReference type="ChEBI" id="CHEBI:59789"/>
        <dbReference type="ChEBI" id="CHEBI:90615"/>
        <dbReference type="ChEBI" id="CHEBI:90616"/>
        <dbReference type="EC" id="2.1.1.72"/>
    </reaction>
</comment>
<accession>A0A6I1GU88</accession>
<protein>
    <recommendedName>
        <fullName evidence="1">site-specific DNA-methyltransferase (adenine-specific)</fullName>
        <ecNumber evidence="1">2.1.1.72</ecNumber>
    </recommendedName>
</protein>
<dbReference type="Gene3D" id="3.40.50.150">
    <property type="entry name" value="Vaccinia Virus protein VP39"/>
    <property type="match status" value="2"/>
</dbReference>
<evidence type="ECO:0000256" key="3">
    <source>
        <dbReference type="ARBA" id="ARBA00022679"/>
    </source>
</evidence>
<keyword evidence="3" id="KW-0808">Transferase</keyword>
<evidence type="ECO:0000256" key="1">
    <source>
        <dbReference type="ARBA" id="ARBA00011900"/>
    </source>
</evidence>
<dbReference type="PANTHER" id="PTHR33841">
    <property type="entry name" value="DNA METHYLTRANSFERASE YEEA-RELATED"/>
    <property type="match status" value="1"/>
</dbReference>
<dbReference type="GO" id="GO:0003676">
    <property type="term" value="F:nucleic acid binding"/>
    <property type="evidence" value="ECO:0007669"/>
    <property type="project" value="InterPro"/>
</dbReference>
<organism evidence="8 9">
    <name type="scientific">Bifidobacterium leontopitheci</name>
    <dbReference type="NCBI Taxonomy" id="2650774"/>
    <lineage>
        <taxon>Bacteria</taxon>
        <taxon>Bacillati</taxon>
        <taxon>Actinomycetota</taxon>
        <taxon>Actinomycetes</taxon>
        <taxon>Bifidobacteriales</taxon>
        <taxon>Bifidobacteriaceae</taxon>
        <taxon>Bifidobacterium</taxon>
    </lineage>
</organism>
<feature type="domain" description="Type II methyltransferase M.TaqI-like" evidence="6">
    <location>
        <begin position="700"/>
        <end position="984"/>
    </location>
</feature>
<sequence length="1369" mass="152010">MAATRHTFTHAGRSARQMTAAQMHRDWLQLVMADGPFLAVPPLKKAWPQGMHSIRQRPNGSAVLKELKDRKAKFEQTWDEWYRSLVNDDSSVREHYLNRYRKQRDAWAQFVLRDMLEWEQAYAPLTAGSADAAVYRVMSPNEAVSVEPTGMMRLGDRIGALVLTVDPVEGDLADDPGDGWSANALDRMENMLRVEDSTCSIGVVTDGRWWAIVSAPKNGSAAWGQFDSQMWIDTPAVRDAFAELLDVRHLLTGAEENRLPHLFAESVTAAEEVTDTLGRQVRQAVELVIAAFSEASARAREDGLADPLPEDGEEIYEATVTVMMRVVFLLFAQERGLLPQGRLFESGYGLAGVLDELDARAREDGEESMDGTGMVWHRLLATSQALYYGASFEDMRLPAYGGSVFDPERHPFLTALNEHGELALSVPDRVMYHVLRAVQIANVNGEARRISFRDIDVEQIGYIYEGLLGYTCRRSDDTVLGLNGTIGSEPEIPLATLEQLTAGLEASDPKGSKRAAAIGAWVKGNATASKAPSISAMAKMIAGKEPEDGERALLSVSHDTTVQDRLRPWLGLIRRDLRGKPVVFLKGDLYVTETPSRKNAGAHYTPKTLAEDVVRYALEPLVYKPGPYQTNDRDKWRPISSDDLLDLHVADIACGSGAFLVAAGRYLADRLVEAWHREGTMPGGTSEQVRNKAMRQVVAKCLYGADINEMAVEMCKLSLWLVSLDPHLPFSFVDNKIFHGNSLLGVTSLAQVKTMRIDAKPQHAQGSLFLDIAGGDMVEAVDVDGILRKVRRLRDQLSDEINNDDPQRSANAKRRQMRAIADALTQVRLIADGVIAAGLQVGGKPGKQLDEAYDNLAVAAGRAFPHDGADGDDTMLRGIITRGLTPTVPTDYEQWQCLHWPLEIPEVMENGGFDAIIGNPPFLGGQKLTGAMGDNMRDWYVNVIANGQSGSADLCAYFYLRALDLLRKDGTFGLLATNTIAQGKTREVGLDQMIERGFTITRAIQSQSWTVASANVEYAVVWGVNGRVGDSILKDCDGVMVKRISTLLEPTGKTSTPPQSLIENISIAFQGCIVLGQGFIILPETAQQWIVANPKNKDVLFPYLNGDNLNKNPDCSASRWVIDFTGRNEKQASEYVLPYEHVVENVKQERLAKKDPTTSGAPWWLFLRTRPEMRRTISPLDRVIVIAQVSRTLMPQMVSNDQVFDAKLIVFATNRYSDLAVLSSAMHRDWVIKYGTTMRTDPTYTPSAVFATFPRPTTGLNDLAVIGETLYTERREIMLRSNLGLTDLYNLVNDPDSSEADVARLREIHKTLDETVMAAYGWDDVPLKHGFHTYRKMTRWTVCPEARVEILDRLLEENHRRYALEQEGK</sequence>
<dbReference type="InterPro" id="IPR011639">
    <property type="entry name" value="MethylTrfase_TaqI-like_dom"/>
</dbReference>
<dbReference type="PROSITE" id="PS00092">
    <property type="entry name" value="N6_MTASE"/>
    <property type="match status" value="1"/>
</dbReference>
<dbReference type="InterPro" id="IPR002052">
    <property type="entry name" value="DNA_methylase_N6_adenine_CS"/>
</dbReference>
<evidence type="ECO:0000256" key="5">
    <source>
        <dbReference type="ARBA" id="ARBA00047942"/>
    </source>
</evidence>
<keyword evidence="2" id="KW-0489">Methyltransferase</keyword>
<keyword evidence="9" id="KW-1185">Reference proteome</keyword>
<evidence type="ECO:0000259" key="7">
    <source>
        <dbReference type="Pfam" id="PF20466"/>
    </source>
</evidence>
<evidence type="ECO:0000256" key="2">
    <source>
        <dbReference type="ARBA" id="ARBA00022603"/>
    </source>
</evidence>
<dbReference type="GO" id="GO:0032259">
    <property type="term" value="P:methylation"/>
    <property type="evidence" value="ECO:0007669"/>
    <property type="project" value="UniProtKB-KW"/>
</dbReference>
<dbReference type="PRINTS" id="PR00507">
    <property type="entry name" value="N12N6MTFRASE"/>
</dbReference>
<feature type="domain" description="MmeI-like target recognition" evidence="7">
    <location>
        <begin position="1071"/>
        <end position="1257"/>
    </location>
</feature>
<evidence type="ECO:0000256" key="4">
    <source>
        <dbReference type="ARBA" id="ARBA00022691"/>
    </source>
</evidence>
<dbReference type="InterPro" id="IPR046820">
    <property type="entry name" value="MmeI_TRD"/>
</dbReference>
<dbReference type="InterPro" id="IPR029063">
    <property type="entry name" value="SAM-dependent_MTases_sf"/>
</dbReference>
<dbReference type="Proteomes" id="UP000441772">
    <property type="component" value="Unassembled WGS sequence"/>
</dbReference>
<proteinExistence type="predicted"/>
<name>A0A6I1GU88_9BIFI</name>
<reference evidence="8 9" key="1">
    <citation type="submission" date="2019-09" db="EMBL/GenBank/DDBJ databases">
        <title>Characterization of the phylogenetic diversity of two novel species belonging to the genus Bifidobacterium: Bifidobacterium cebidarum sp. nov. and Bifidobacterium leontopitheci sp. nov.</title>
        <authorList>
            <person name="Lugli G.A."/>
            <person name="Duranti S."/>
            <person name="Milani C."/>
            <person name="Turroni F."/>
            <person name="Ventura M."/>
        </authorList>
    </citation>
    <scope>NUCLEOTIDE SEQUENCE [LARGE SCALE GENOMIC DNA]</scope>
    <source>
        <strain evidence="8 9">LMG 31471</strain>
    </source>
</reference>
<dbReference type="SUPFAM" id="SSF53335">
    <property type="entry name" value="S-adenosyl-L-methionine-dependent methyltransferases"/>
    <property type="match status" value="1"/>
</dbReference>
<dbReference type="InterPro" id="IPR050953">
    <property type="entry name" value="N4_N6_ade-DNA_methylase"/>
</dbReference>